<proteinExistence type="predicted"/>
<evidence type="ECO:0000313" key="1">
    <source>
        <dbReference type="EMBL" id="CAD9272289.1"/>
    </source>
</evidence>
<dbReference type="EMBL" id="HBGK01002191">
    <property type="protein sequence ID" value="CAD9272289.1"/>
    <property type="molecule type" value="Transcribed_RNA"/>
</dbReference>
<dbReference type="AlphaFoldDB" id="A0A7S1ULZ4"/>
<name>A0A7S1ULZ4_9STRA</name>
<protein>
    <submittedName>
        <fullName evidence="1">Uncharacterized protein</fullName>
    </submittedName>
</protein>
<accession>A0A7S1ULZ4</accession>
<sequence length="101" mass="11778">MKSTAKFRRRRRMTGRGPYALPRGVQLLCPLLPATLASSSTTLYESSELETLWLNNIQEWTKQKSICEQIMGQESYLEEFMASLVWAALMWILHLQQQEQQ</sequence>
<organism evidence="1">
    <name type="scientific">Grammatophora oceanica</name>
    <dbReference type="NCBI Taxonomy" id="210454"/>
    <lineage>
        <taxon>Eukaryota</taxon>
        <taxon>Sar</taxon>
        <taxon>Stramenopiles</taxon>
        <taxon>Ochrophyta</taxon>
        <taxon>Bacillariophyta</taxon>
        <taxon>Fragilariophyceae</taxon>
        <taxon>Fragilariophycidae</taxon>
        <taxon>Rhabdonematales</taxon>
        <taxon>Grammatophoraceae</taxon>
        <taxon>Grammatophora</taxon>
    </lineage>
</organism>
<reference evidence="1" key="1">
    <citation type="submission" date="2021-01" db="EMBL/GenBank/DDBJ databases">
        <authorList>
            <person name="Corre E."/>
            <person name="Pelletier E."/>
            <person name="Niang G."/>
            <person name="Scheremetjew M."/>
            <person name="Finn R."/>
            <person name="Kale V."/>
            <person name="Holt S."/>
            <person name="Cochrane G."/>
            <person name="Meng A."/>
            <person name="Brown T."/>
            <person name="Cohen L."/>
        </authorList>
    </citation>
    <scope>NUCLEOTIDE SEQUENCE</scope>
    <source>
        <strain evidence="1">CCMP 410</strain>
    </source>
</reference>
<gene>
    <name evidence="1" type="ORF">GOCE00092_LOCUS1196</name>
</gene>